<gene>
    <name evidence="2" type="ORF">HNR10_000331</name>
</gene>
<evidence type="ECO:0000313" key="3">
    <source>
        <dbReference type="Proteomes" id="UP000572051"/>
    </source>
</evidence>
<keyword evidence="3" id="KW-1185">Reference proteome</keyword>
<reference evidence="2 3" key="1">
    <citation type="submission" date="2020-07" db="EMBL/GenBank/DDBJ databases">
        <title>Sequencing the genomes of 1000 actinobacteria strains.</title>
        <authorList>
            <person name="Klenk H.-P."/>
        </authorList>
    </citation>
    <scope>NUCLEOTIDE SEQUENCE [LARGE SCALE GENOMIC DNA]</scope>
    <source>
        <strain evidence="2 3">DSM 44442</strain>
    </source>
</reference>
<dbReference type="EMBL" id="JACCFS010000001">
    <property type="protein sequence ID" value="NYJ32450.1"/>
    <property type="molecule type" value="Genomic_DNA"/>
</dbReference>
<protein>
    <submittedName>
        <fullName evidence="2">Uncharacterized protein</fullName>
    </submittedName>
</protein>
<keyword evidence="1" id="KW-1133">Transmembrane helix</keyword>
<accession>A0A7Z0EI12</accession>
<sequence>MVPVPAMTGVGGVTRVPMVTIVTHVNGVTVVVLMAGVLVAVRAVVVCVVSVFWGVRLHTAECIPLGGIRQARVR</sequence>
<name>A0A7Z0EI12_9ACTN</name>
<feature type="transmembrane region" description="Helical" evidence="1">
    <location>
        <begin position="28"/>
        <end position="55"/>
    </location>
</feature>
<evidence type="ECO:0000256" key="1">
    <source>
        <dbReference type="SAM" id="Phobius"/>
    </source>
</evidence>
<dbReference type="Proteomes" id="UP000572051">
    <property type="component" value="Unassembled WGS sequence"/>
</dbReference>
<evidence type="ECO:0000313" key="2">
    <source>
        <dbReference type="EMBL" id="NYJ32450.1"/>
    </source>
</evidence>
<proteinExistence type="predicted"/>
<comment type="caution">
    <text evidence="2">The sequence shown here is derived from an EMBL/GenBank/DDBJ whole genome shotgun (WGS) entry which is preliminary data.</text>
</comment>
<keyword evidence="1" id="KW-0812">Transmembrane</keyword>
<keyword evidence="1" id="KW-0472">Membrane</keyword>
<dbReference type="AlphaFoldDB" id="A0A7Z0EI12"/>
<organism evidence="2 3">
    <name type="scientific">Nocardiopsis aegyptia</name>
    <dbReference type="NCBI Taxonomy" id="220378"/>
    <lineage>
        <taxon>Bacteria</taxon>
        <taxon>Bacillati</taxon>
        <taxon>Actinomycetota</taxon>
        <taxon>Actinomycetes</taxon>
        <taxon>Streptosporangiales</taxon>
        <taxon>Nocardiopsidaceae</taxon>
        <taxon>Nocardiopsis</taxon>
    </lineage>
</organism>